<proteinExistence type="predicted"/>
<sequence>MSTIPQLERLAAMANALRPDWPTGSVLTHLKANHGTRPYQDLAIAIAWIATDPDTATPARLAEAGPWWQATQPHPPPTTKKPPTRGAIDIHGRCQTCGGLHHPNAPHDAPKTPTEDAPPDYHQARAQLRGANDE</sequence>
<evidence type="ECO:0000256" key="1">
    <source>
        <dbReference type="SAM" id="MobiDB-lite"/>
    </source>
</evidence>
<name>A0ABV6QQY9_9ACTN</name>
<protein>
    <submittedName>
        <fullName evidence="2">Uncharacterized protein</fullName>
    </submittedName>
</protein>
<dbReference type="EMBL" id="JBHLTC010000022">
    <property type="protein sequence ID" value="MFC0626147.1"/>
    <property type="molecule type" value="Genomic_DNA"/>
</dbReference>
<gene>
    <name evidence="2" type="ORF">ACFFGN_18865</name>
</gene>
<evidence type="ECO:0000313" key="3">
    <source>
        <dbReference type="Proteomes" id="UP001589890"/>
    </source>
</evidence>
<keyword evidence="3" id="KW-1185">Reference proteome</keyword>
<accession>A0ABV6QQY9</accession>
<evidence type="ECO:0000313" key="2">
    <source>
        <dbReference type="EMBL" id="MFC0626147.1"/>
    </source>
</evidence>
<organism evidence="2 3">
    <name type="scientific">Kribbella deserti</name>
    <dbReference type="NCBI Taxonomy" id="1926257"/>
    <lineage>
        <taxon>Bacteria</taxon>
        <taxon>Bacillati</taxon>
        <taxon>Actinomycetota</taxon>
        <taxon>Actinomycetes</taxon>
        <taxon>Propionibacteriales</taxon>
        <taxon>Kribbellaceae</taxon>
        <taxon>Kribbella</taxon>
    </lineage>
</organism>
<comment type="caution">
    <text evidence="2">The sequence shown here is derived from an EMBL/GenBank/DDBJ whole genome shotgun (WGS) entry which is preliminary data.</text>
</comment>
<dbReference type="RefSeq" id="WP_380049302.1">
    <property type="nucleotide sequence ID" value="NZ_JBHLTC010000022.1"/>
</dbReference>
<feature type="region of interest" description="Disordered" evidence="1">
    <location>
        <begin position="65"/>
        <end position="134"/>
    </location>
</feature>
<dbReference type="Proteomes" id="UP001589890">
    <property type="component" value="Unassembled WGS sequence"/>
</dbReference>
<reference evidence="2 3" key="1">
    <citation type="submission" date="2024-09" db="EMBL/GenBank/DDBJ databases">
        <authorList>
            <person name="Sun Q."/>
            <person name="Mori K."/>
        </authorList>
    </citation>
    <scope>NUCLEOTIDE SEQUENCE [LARGE SCALE GENOMIC DNA]</scope>
    <source>
        <strain evidence="2 3">CGMCC 1.15906</strain>
    </source>
</reference>